<keyword evidence="2" id="KW-1185">Reference proteome</keyword>
<protein>
    <submittedName>
        <fullName evidence="1">Uncharacterized protein</fullName>
    </submittedName>
</protein>
<name>A0A6A5THZ4_9PLEO</name>
<gene>
    <name evidence="1" type="ORF">CC80DRAFT_174259</name>
</gene>
<reference evidence="1" key="1">
    <citation type="journal article" date="2020" name="Stud. Mycol.">
        <title>101 Dothideomycetes genomes: a test case for predicting lifestyles and emergence of pathogens.</title>
        <authorList>
            <person name="Haridas S."/>
            <person name="Albert R."/>
            <person name="Binder M."/>
            <person name="Bloem J."/>
            <person name="Labutti K."/>
            <person name="Salamov A."/>
            <person name="Andreopoulos B."/>
            <person name="Baker S."/>
            <person name="Barry K."/>
            <person name="Bills G."/>
            <person name="Bluhm B."/>
            <person name="Cannon C."/>
            <person name="Castanera R."/>
            <person name="Culley D."/>
            <person name="Daum C."/>
            <person name="Ezra D."/>
            <person name="Gonzalez J."/>
            <person name="Henrissat B."/>
            <person name="Kuo A."/>
            <person name="Liang C."/>
            <person name="Lipzen A."/>
            <person name="Lutzoni F."/>
            <person name="Magnuson J."/>
            <person name="Mondo S."/>
            <person name="Nolan M."/>
            <person name="Ohm R."/>
            <person name="Pangilinan J."/>
            <person name="Park H.-J."/>
            <person name="Ramirez L."/>
            <person name="Alfaro M."/>
            <person name="Sun H."/>
            <person name="Tritt A."/>
            <person name="Yoshinaga Y."/>
            <person name="Zwiers L.-H."/>
            <person name="Turgeon B."/>
            <person name="Goodwin S."/>
            <person name="Spatafora J."/>
            <person name="Crous P."/>
            <person name="Grigoriev I."/>
        </authorList>
    </citation>
    <scope>NUCLEOTIDE SEQUENCE</scope>
    <source>
        <strain evidence="1">CBS 675.92</strain>
    </source>
</reference>
<proteinExistence type="predicted"/>
<sequence>MNVLSRIRHNRPRQLWKNRLPRDRTSKYGKKLDTELFELCDVTCLCGETVLGPAAGYDYGNVWVLDFSVAEVCCEVFDFAEGEVWVAEGDEVDLEGCGGVVEFCPACCSHWLSSPSRYPMAGSRTRSCWCRMAYSLRSSSAAVGLGAAVQGTGSLFPTSQPKPTPKPIPKMAKVVPTMGIALLTNDRTKGLPWNSLLNTIVKCFKGWWRSAGCGRLRVLSRQKSSVGKAWRTCSNQ</sequence>
<dbReference type="AlphaFoldDB" id="A0A6A5THZ4"/>
<accession>A0A6A5THZ4</accession>
<evidence type="ECO:0000313" key="1">
    <source>
        <dbReference type="EMBL" id="KAF1952453.1"/>
    </source>
</evidence>
<evidence type="ECO:0000313" key="2">
    <source>
        <dbReference type="Proteomes" id="UP000800035"/>
    </source>
</evidence>
<dbReference type="EMBL" id="ML977010">
    <property type="protein sequence ID" value="KAF1952453.1"/>
    <property type="molecule type" value="Genomic_DNA"/>
</dbReference>
<dbReference type="Proteomes" id="UP000800035">
    <property type="component" value="Unassembled WGS sequence"/>
</dbReference>
<organism evidence="1 2">
    <name type="scientific">Byssothecium circinans</name>
    <dbReference type="NCBI Taxonomy" id="147558"/>
    <lineage>
        <taxon>Eukaryota</taxon>
        <taxon>Fungi</taxon>
        <taxon>Dikarya</taxon>
        <taxon>Ascomycota</taxon>
        <taxon>Pezizomycotina</taxon>
        <taxon>Dothideomycetes</taxon>
        <taxon>Pleosporomycetidae</taxon>
        <taxon>Pleosporales</taxon>
        <taxon>Massarineae</taxon>
        <taxon>Massarinaceae</taxon>
        <taxon>Byssothecium</taxon>
    </lineage>
</organism>